<evidence type="ECO:0000256" key="4">
    <source>
        <dbReference type="ARBA" id="ARBA00022989"/>
    </source>
</evidence>
<evidence type="ECO:0000256" key="6">
    <source>
        <dbReference type="SAM" id="Phobius"/>
    </source>
</evidence>
<accession>A0AAV6U279</accession>
<dbReference type="AlphaFoldDB" id="A0AAV6U279"/>
<feature type="transmembrane region" description="Helical" evidence="6">
    <location>
        <begin position="12"/>
        <end position="31"/>
    </location>
</feature>
<reference evidence="8 9" key="1">
    <citation type="journal article" date="2022" name="Nat. Ecol. Evol.">
        <title>A masculinizing supergene underlies an exaggerated male reproductive morph in a spider.</title>
        <authorList>
            <person name="Hendrickx F."/>
            <person name="De Corte Z."/>
            <person name="Sonet G."/>
            <person name="Van Belleghem S.M."/>
            <person name="Kostlbacher S."/>
            <person name="Vangestel C."/>
        </authorList>
    </citation>
    <scope>NUCLEOTIDE SEQUENCE [LARGE SCALE GENOMIC DNA]</scope>
    <source>
        <strain evidence="8">W744_W776</strain>
    </source>
</reference>
<feature type="domain" description="G-protein coupled receptors family 1 profile" evidence="7">
    <location>
        <begin position="1"/>
        <end position="72"/>
    </location>
</feature>
<dbReference type="SUPFAM" id="SSF81321">
    <property type="entry name" value="Family A G protein-coupled receptor-like"/>
    <property type="match status" value="1"/>
</dbReference>
<comment type="subcellular location">
    <subcellularLocation>
        <location evidence="1">Membrane</location>
    </subcellularLocation>
</comment>
<evidence type="ECO:0000256" key="1">
    <source>
        <dbReference type="ARBA" id="ARBA00004370"/>
    </source>
</evidence>
<dbReference type="GO" id="GO:0004930">
    <property type="term" value="F:G protein-coupled receptor activity"/>
    <property type="evidence" value="ECO:0007669"/>
    <property type="project" value="InterPro"/>
</dbReference>
<dbReference type="InterPro" id="IPR017452">
    <property type="entry name" value="GPCR_Rhodpsn_7TM"/>
</dbReference>
<comment type="caution">
    <text evidence="8">The sequence shown here is derived from an EMBL/GenBank/DDBJ whole genome shotgun (WGS) entry which is preliminary data.</text>
</comment>
<keyword evidence="9" id="KW-1185">Reference proteome</keyword>
<keyword evidence="4 6" id="KW-1133">Transmembrane helix</keyword>
<keyword evidence="3 6" id="KW-0812">Transmembrane</keyword>
<evidence type="ECO:0000313" key="8">
    <source>
        <dbReference type="EMBL" id="KAG8177826.1"/>
    </source>
</evidence>
<dbReference type="Pfam" id="PF00001">
    <property type="entry name" value="7tm_1"/>
    <property type="match status" value="1"/>
</dbReference>
<comment type="similarity">
    <text evidence="2">Belongs to the G-protein coupled receptor 1 family.</text>
</comment>
<dbReference type="Gene3D" id="1.20.1070.10">
    <property type="entry name" value="Rhodopsin 7-helix transmembrane proteins"/>
    <property type="match status" value="1"/>
</dbReference>
<dbReference type="InterPro" id="IPR000276">
    <property type="entry name" value="GPCR_Rhodpsn"/>
</dbReference>
<dbReference type="GO" id="GO:0016020">
    <property type="term" value="C:membrane"/>
    <property type="evidence" value="ECO:0007669"/>
    <property type="project" value="UniProtKB-SubCell"/>
</dbReference>
<evidence type="ECO:0000256" key="5">
    <source>
        <dbReference type="ARBA" id="ARBA00023136"/>
    </source>
</evidence>
<gene>
    <name evidence="8" type="ORF">JTE90_021158</name>
</gene>
<evidence type="ECO:0000313" key="9">
    <source>
        <dbReference type="Proteomes" id="UP000827092"/>
    </source>
</evidence>
<dbReference type="PROSITE" id="PS50262">
    <property type="entry name" value="G_PROTEIN_RECEP_F1_2"/>
    <property type="match status" value="1"/>
</dbReference>
<keyword evidence="5 6" id="KW-0472">Membrane</keyword>
<feature type="transmembrane region" description="Helical" evidence="6">
    <location>
        <begin position="43"/>
        <end position="62"/>
    </location>
</feature>
<dbReference type="Proteomes" id="UP000827092">
    <property type="component" value="Unassembled WGS sequence"/>
</dbReference>
<dbReference type="EMBL" id="JAFNEN010000748">
    <property type="protein sequence ID" value="KAG8177826.1"/>
    <property type="molecule type" value="Genomic_DNA"/>
</dbReference>
<evidence type="ECO:0000256" key="3">
    <source>
        <dbReference type="ARBA" id="ARBA00022692"/>
    </source>
</evidence>
<sequence length="170" mass="19301">MRFDFMILQKTIADLIVIFLMIPLEVVLKITVQWITGDLACRVMLFIQAFGHYSSYMVLVCLSPDSYMMFVHLLTMTAETTNVPCFSPSPNTSIETRDLISSAKRIADLIVICLTHPPHSFEIVCTMQWFAGEITAEIENLQDVKNIMGREQANSNDQAFRKKDSSLLNT</sequence>
<evidence type="ECO:0000256" key="2">
    <source>
        <dbReference type="ARBA" id="ARBA00010663"/>
    </source>
</evidence>
<organism evidence="8 9">
    <name type="scientific">Oedothorax gibbosus</name>
    <dbReference type="NCBI Taxonomy" id="931172"/>
    <lineage>
        <taxon>Eukaryota</taxon>
        <taxon>Metazoa</taxon>
        <taxon>Ecdysozoa</taxon>
        <taxon>Arthropoda</taxon>
        <taxon>Chelicerata</taxon>
        <taxon>Arachnida</taxon>
        <taxon>Araneae</taxon>
        <taxon>Araneomorphae</taxon>
        <taxon>Entelegynae</taxon>
        <taxon>Araneoidea</taxon>
        <taxon>Linyphiidae</taxon>
        <taxon>Erigoninae</taxon>
        <taxon>Oedothorax</taxon>
    </lineage>
</organism>
<evidence type="ECO:0000259" key="7">
    <source>
        <dbReference type="PROSITE" id="PS50262"/>
    </source>
</evidence>
<proteinExistence type="inferred from homology"/>
<name>A0AAV6U279_9ARAC</name>
<protein>
    <recommendedName>
        <fullName evidence="7">G-protein coupled receptors family 1 profile domain-containing protein</fullName>
    </recommendedName>
</protein>